<protein>
    <submittedName>
        <fullName evidence="2">Uncharacterized protein</fullName>
    </submittedName>
</protein>
<dbReference type="KEGG" id="pprt:ET464_18560"/>
<gene>
    <name evidence="2" type="ORF">ET464_18560</name>
</gene>
<keyword evidence="1" id="KW-1133">Transmembrane helix</keyword>
<reference evidence="2 3" key="1">
    <citation type="submission" date="2019-01" db="EMBL/GenBank/DDBJ databases">
        <title>Genome sequencing of strain FW100M-2.</title>
        <authorList>
            <person name="Heo J."/>
            <person name="Kim S.-J."/>
            <person name="Kim J.-S."/>
            <person name="Hong S.-B."/>
            <person name="Kwon S.-W."/>
        </authorList>
    </citation>
    <scope>NUCLEOTIDE SEQUENCE [LARGE SCALE GENOMIC DNA]</scope>
    <source>
        <strain evidence="2 3">FW100M-2</strain>
    </source>
</reference>
<keyword evidence="3" id="KW-1185">Reference proteome</keyword>
<accession>A0A4V0YFK9</accession>
<feature type="transmembrane region" description="Helical" evidence="1">
    <location>
        <begin position="74"/>
        <end position="93"/>
    </location>
</feature>
<evidence type="ECO:0000256" key="1">
    <source>
        <dbReference type="SAM" id="Phobius"/>
    </source>
</evidence>
<dbReference type="OrthoDB" id="2652413at2"/>
<keyword evidence="1" id="KW-0812">Transmembrane</keyword>
<dbReference type="RefSeq" id="WP_129443487.1">
    <property type="nucleotide sequence ID" value="NZ_CP035492.1"/>
</dbReference>
<feature type="transmembrane region" description="Helical" evidence="1">
    <location>
        <begin position="7"/>
        <end position="31"/>
    </location>
</feature>
<name>A0A4V0YFK9_9BACL</name>
<evidence type="ECO:0000313" key="3">
    <source>
        <dbReference type="Proteomes" id="UP000293568"/>
    </source>
</evidence>
<dbReference type="AlphaFoldDB" id="A0A4V0YFK9"/>
<sequence>MRTWSKGAVMAATIIIGVFVIVFYRAAASFVDRYYVTPSWDSVLFLACPFLAVCALLCYAAYRTNEPKSSWLSLALIVIIAAVWAAVPFSLMMKNGQDYHFEYNRWVSEPGKRSLMVDNMLRRYELEGMPRMDVVDLLGAPSSPADYRTGDELVYSLGIKPADWEHPVQASLVLYLDGDDQVDHYEIKRSQ</sequence>
<evidence type="ECO:0000313" key="2">
    <source>
        <dbReference type="EMBL" id="QAY68071.1"/>
    </source>
</evidence>
<dbReference type="EMBL" id="CP035492">
    <property type="protein sequence ID" value="QAY68071.1"/>
    <property type="molecule type" value="Genomic_DNA"/>
</dbReference>
<organism evidence="2 3">
    <name type="scientific">Paenibacillus protaetiae</name>
    <dbReference type="NCBI Taxonomy" id="2509456"/>
    <lineage>
        <taxon>Bacteria</taxon>
        <taxon>Bacillati</taxon>
        <taxon>Bacillota</taxon>
        <taxon>Bacilli</taxon>
        <taxon>Bacillales</taxon>
        <taxon>Paenibacillaceae</taxon>
        <taxon>Paenibacillus</taxon>
    </lineage>
</organism>
<keyword evidence="1" id="KW-0472">Membrane</keyword>
<proteinExistence type="predicted"/>
<dbReference type="Proteomes" id="UP000293568">
    <property type="component" value="Chromosome"/>
</dbReference>
<feature type="transmembrane region" description="Helical" evidence="1">
    <location>
        <begin position="43"/>
        <end position="62"/>
    </location>
</feature>